<feature type="region of interest" description="Disordered" evidence="2">
    <location>
        <begin position="328"/>
        <end position="355"/>
    </location>
</feature>
<comment type="caution">
    <text evidence="4">The sequence shown here is derived from an EMBL/GenBank/DDBJ whole genome shotgun (WGS) entry which is preliminary data.</text>
</comment>
<dbReference type="EMBL" id="CAKASE010000050">
    <property type="protein sequence ID" value="CAG9564362.1"/>
    <property type="molecule type" value="Genomic_DNA"/>
</dbReference>
<keyword evidence="5" id="KW-1185">Reference proteome</keyword>
<reference evidence="4" key="1">
    <citation type="submission" date="2021-09" db="EMBL/GenBank/DDBJ databases">
        <authorList>
            <person name="Martin H S."/>
        </authorList>
    </citation>
    <scope>NUCLEOTIDE SEQUENCE</scope>
</reference>
<feature type="region of interest" description="Disordered" evidence="2">
    <location>
        <begin position="1"/>
        <end position="30"/>
    </location>
</feature>
<feature type="compositionally biased region" description="Polar residues" evidence="2">
    <location>
        <begin position="328"/>
        <end position="347"/>
    </location>
</feature>
<accession>A0A8J2QNS8</accession>
<name>A0A8J2QNS8_9NEOP</name>
<dbReference type="InterPro" id="IPR013087">
    <property type="entry name" value="Znf_C2H2_type"/>
</dbReference>
<evidence type="ECO:0000256" key="2">
    <source>
        <dbReference type="SAM" id="MobiDB-lite"/>
    </source>
</evidence>
<keyword evidence="1" id="KW-0479">Metal-binding</keyword>
<dbReference type="OrthoDB" id="7470218at2759"/>
<feature type="domain" description="C2H2-type" evidence="3">
    <location>
        <begin position="639"/>
        <end position="661"/>
    </location>
</feature>
<protein>
    <submittedName>
        <fullName evidence="4">(African queen) hypothetical protein</fullName>
    </submittedName>
</protein>
<organism evidence="4 5">
    <name type="scientific">Danaus chrysippus</name>
    <name type="common">African queen</name>
    <dbReference type="NCBI Taxonomy" id="151541"/>
    <lineage>
        <taxon>Eukaryota</taxon>
        <taxon>Metazoa</taxon>
        <taxon>Ecdysozoa</taxon>
        <taxon>Arthropoda</taxon>
        <taxon>Hexapoda</taxon>
        <taxon>Insecta</taxon>
        <taxon>Pterygota</taxon>
        <taxon>Neoptera</taxon>
        <taxon>Endopterygota</taxon>
        <taxon>Lepidoptera</taxon>
        <taxon>Glossata</taxon>
        <taxon>Ditrysia</taxon>
        <taxon>Papilionoidea</taxon>
        <taxon>Nymphalidae</taxon>
        <taxon>Danainae</taxon>
        <taxon>Danaini</taxon>
        <taxon>Danaina</taxon>
        <taxon>Danaus</taxon>
        <taxon>Anosia</taxon>
    </lineage>
</organism>
<keyword evidence="1" id="KW-0862">Zinc</keyword>
<feature type="compositionally biased region" description="Basic and acidic residues" evidence="2">
    <location>
        <begin position="1"/>
        <end position="12"/>
    </location>
</feature>
<dbReference type="AlphaFoldDB" id="A0A8J2QNS8"/>
<dbReference type="PROSITE" id="PS50157">
    <property type="entry name" value="ZINC_FINGER_C2H2_2"/>
    <property type="match status" value="1"/>
</dbReference>
<feature type="compositionally biased region" description="Polar residues" evidence="2">
    <location>
        <begin position="15"/>
        <end position="30"/>
    </location>
</feature>
<evidence type="ECO:0000313" key="4">
    <source>
        <dbReference type="EMBL" id="CAG9564362.1"/>
    </source>
</evidence>
<evidence type="ECO:0000256" key="1">
    <source>
        <dbReference type="PROSITE-ProRule" id="PRU00042"/>
    </source>
</evidence>
<dbReference type="GO" id="GO:0008270">
    <property type="term" value="F:zinc ion binding"/>
    <property type="evidence" value="ECO:0007669"/>
    <property type="project" value="UniProtKB-KW"/>
</dbReference>
<gene>
    <name evidence="4" type="ORF">DCHRY22_LOCUS5366</name>
</gene>
<proteinExistence type="predicted"/>
<sequence>MQNNRVRDKTIRIQEASSPSTNKKPVMNNENVPRHCIITPENPQCSGGEERLLLTHNLHSHNSLFVSSDRTFSKKQLNRNLGEHFLFKDVEYSQRIKGYSVAHESDVNCILGEKNVLMSPENDYTLNHKQRSCNEKYKEKTRYDYSLKNKIKNNHNENYLTSSDKLHEDKSTYCRPVLSYYNQQFIYKTIQRNARLKNLVKKLSLARQREKDKVNWNNYINDLKNKHRFNEVSILLDDDENLPSDIIDDYYKTTYSWEQSGFGKNLSQEARDTSPTKMLHGCYPTASQESKYLKLNTDIFCYPTSSLGRFIMLRRNEGMGNTLRRNQGQIQNNQYNKISGKNRSSGTLDKRPCLNSQNARHHNEKNLKSCLVQADNQSCPQFISRDKGTSRRGDLVKEVSIETSIDHEYEYLNSLNNKNKSLLNIEHKLECLIENFNSFISQIRSCKEQCHKCKSVSCKNIGREYKITKVTGKDPSGVKRKEIIEVCEAAINSSESFVTTSKLSANRARFNKINEILKEDLCNEKDSMNENKVNNSRSVQISIEVPTRDCCVSVTDSLSRSGHGDESLIFNEKTQEEHVDPLPRMTIAVNTDPLSFLGLLRFSSDTLRRLLSYMPNFDYLSYLSSLHLMQAPRRVNTHYVCKICGADFNSPSKLSDHVSGHDTFYKTRDCCVCRHVIEQTRAGIFTCQYCGLQFTRAYCCELHQHSCAKRVGKCHDVSSSLMLLR</sequence>
<dbReference type="PROSITE" id="PS00028">
    <property type="entry name" value="ZINC_FINGER_C2H2_1"/>
    <property type="match status" value="1"/>
</dbReference>
<evidence type="ECO:0000313" key="5">
    <source>
        <dbReference type="Proteomes" id="UP000789524"/>
    </source>
</evidence>
<dbReference type="Proteomes" id="UP000789524">
    <property type="component" value="Unassembled WGS sequence"/>
</dbReference>
<keyword evidence="1" id="KW-0863">Zinc-finger</keyword>
<evidence type="ECO:0000259" key="3">
    <source>
        <dbReference type="PROSITE" id="PS50157"/>
    </source>
</evidence>